<keyword evidence="4" id="KW-1185">Reference proteome</keyword>
<evidence type="ECO:0000259" key="2">
    <source>
        <dbReference type="Pfam" id="PF18545"/>
    </source>
</evidence>
<accession>A0AAW4PH71</accession>
<sequence>MSSSSEHGRRRQSSCSSNHRERTQITQIVDAVAEAENAEAIELEPPLAEVIDPDALETLIEI</sequence>
<evidence type="ECO:0000313" key="3">
    <source>
        <dbReference type="EMBL" id="MBX0297375.1"/>
    </source>
</evidence>
<proteinExistence type="predicted"/>
<organism evidence="3 4">
    <name type="scientific">Haloarcula nitratireducens</name>
    <dbReference type="NCBI Taxonomy" id="2487749"/>
    <lineage>
        <taxon>Archaea</taxon>
        <taxon>Methanobacteriati</taxon>
        <taxon>Methanobacteriota</taxon>
        <taxon>Stenosarchaea group</taxon>
        <taxon>Halobacteria</taxon>
        <taxon>Halobacteriales</taxon>
        <taxon>Haloarculaceae</taxon>
        <taxon>Haloarcula</taxon>
    </lineage>
</organism>
<protein>
    <recommendedName>
        <fullName evidence="2">Halobacterial output domain-containing protein</fullName>
    </recommendedName>
</protein>
<name>A0AAW4PH71_9EURY</name>
<evidence type="ECO:0000256" key="1">
    <source>
        <dbReference type="SAM" id="MobiDB-lite"/>
    </source>
</evidence>
<reference evidence="3 4" key="1">
    <citation type="submission" date="2021-06" db="EMBL/GenBank/DDBJ databases">
        <title>Halomicroarcula sp. a new haloarchaeum isolated from saline soil.</title>
        <authorList>
            <person name="Duran-Viseras A."/>
            <person name="Sanchez-Porro C."/>
            <person name="Ventosa A."/>
        </authorList>
    </citation>
    <scope>NUCLEOTIDE SEQUENCE [LARGE SCALE GENOMIC DNA]</scope>
    <source>
        <strain evidence="3 4">F27</strain>
    </source>
</reference>
<dbReference type="EMBL" id="RKLT01000018">
    <property type="protein sequence ID" value="MBX0297375.1"/>
    <property type="molecule type" value="Genomic_DNA"/>
</dbReference>
<dbReference type="Proteomes" id="UP001430455">
    <property type="component" value="Unassembled WGS sequence"/>
</dbReference>
<dbReference type="AlphaFoldDB" id="A0AAW4PH71"/>
<evidence type="ECO:0000313" key="4">
    <source>
        <dbReference type="Proteomes" id="UP001430455"/>
    </source>
</evidence>
<comment type="caution">
    <text evidence="3">The sequence shown here is derived from an EMBL/GenBank/DDBJ whole genome shotgun (WGS) entry which is preliminary data.</text>
</comment>
<feature type="domain" description="Halobacterial output" evidence="2">
    <location>
        <begin position="25"/>
        <end position="60"/>
    </location>
</feature>
<feature type="region of interest" description="Disordered" evidence="1">
    <location>
        <begin position="1"/>
        <end position="23"/>
    </location>
</feature>
<dbReference type="RefSeq" id="WP_220581961.1">
    <property type="nucleotide sequence ID" value="NZ_RKLT01000018.1"/>
</dbReference>
<gene>
    <name evidence="3" type="ORF">EGH23_21080</name>
</gene>
<dbReference type="Pfam" id="PF18545">
    <property type="entry name" value="HalOD1"/>
    <property type="match status" value="1"/>
</dbReference>
<dbReference type="InterPro" id="IPR040624">
    <property type="entry name" value="HalOD1"/>
</dbReference>